<dbReference type="EMBL" id="JBHTAH010000010">
    <property type="protein sequence ID" value="MFC7070358.1"/>
    <property type="molecule type" value="Genomic_DNA"/>
</dbReference>
<dbReference type="CDD" id="cd00158">
    <property type="entry name" value="RHOD"/>
    <property type="match status" value="1"/>
</dbReference>
<dbReference type="InterPro" id="IPR050229">
    <property type="entry name" value="GlpE_sulfurtransferase"/>
</dbReference>
<gene>
    <name evidence="3" type="ORF">ACFQL9_11965</name>
</gene>
<dbReference type="AlphaFoldDB" id="A0ABD5WIM3"/>
<name>A0ABD5WIM3_9EURY</name>
<reference evidence="3 4" key="1">
    <citation type="journal article" date="2019" name="Int. J. Syst. Evol. Microbiol.">
        <title>The Global Catalogue of Microorganisms (GCM) 10K type strain sequencing project: providing services to taxonomists for standard genome sequencing and annotation.</title>
        <authorList>
            <consortium name="The Broad Institute Genomics Platform"/>
            <consortium name="The Broad Institute Genome Sequencing Center for Infectious Disease"/>
            <person name="Wu L."/>
            <person name="Ma J."/>
        </authorList>
    </citation>
    <scope>NUCLEOTIDE SEQUENCE [LARGE SCALE GENOMIC DNA]</scope>
    <source>
        <strain evidence="3 4">DT31</strain>
    </source>
</reference>
<dbReference type="GeneID" id="81125126"/>
<dbReference type="SUPFAM" id="SSF52821">
    <property type="entry name" value="Rhodanese/Cell cycle control phosphatase"/>
    <property type="match status" value="1"/>
</dbReference>
<evidence type="ECO:0000256" key="1">
    <source>
        <dbReference type="SAM" id="MobiDB-lite"/>
    </source>
</evidence>
<evidence type="ECO:0000313" key="4">
    <source>
        <dbReference type="Proteomes" id="UP001596461"/>
    </source>
</evidence>
<dbReference type="InterPro" id="IPR001763">
    <property type="entry name" value="Rhodanese-like_dom"/>
</dbReference>
<dbReference type="Gene3D" id="3.40.250.10">
    <property type="entry name" value="Rhodanese-like domain"/>
    <property type="match status" value="1"/>
</dbReference>
<dbReference type="SMART" id="SM00450">
    <property type="entry name" value="RHOD"/>
    <property type="match status" value="1"/>
</dbReference>
<dbReference type="PANTHER" id="PTHR43031">
    <property type="entry name" value="FAD-DEPENDENT OXIDOREDUCTASE"/>
    <property type="match status" value="1"/>
</dbReference>
<dbReference type="Pfam" id="PF00581">
    <property type="entry name" value="Rhodanese"/>
    <property type="match status" value="1"/>
</dbReference>
<dbReference type="PANTHER" id="PTHR43031:SF1">
    <property type="entry name" value="PYRIDINE NUCLEOTIDE-DISULPHIDE OXIDOREDUCTASE"/>
    <property type="match status" value="1"/>
</dbReference>
<organism evidence="3 4">
    <name type="scientific">Halobaculum lipolyticum</name>
    <dbReference type="NCBI Taxonomy" id="3032001"/>
    <lineage>
        <taxon>Archaea</taxon>
        <taxon>Methanobacteriati</taxon>
        <taxon>Methanobacteriota</taxon>
        <taxon>Stenosarchaea group</taxon>
        <taxon>Halobacteria</taxon>
        <taxon>Halobacteriales</taxon>
        <taxon>Haloferacaceae</taxon>
        <taxon>Halobaculum</taxon>
    </lineage>
</organism>
<feature type="domain" description="Rhodanese" evidence="2">
    <location>
        <begin position="16"/>
        <end position="103"/>
    </location>
</feature>
<comment type="caution">
    <text evidence="3">The sequence shown here is derived from an EMBL/GenBank/DDBJ whole genome shotgun (WGS) entry which is preliminary data.</text>
</comment>
<accession>A0ABD5WIM3</accession>
<evidence type="ECO:0000313" key="3">
    <source>
        <dbReference type="EMBL" id="MFC7070358.1"/>
    </source>
</evidence>
<dbReference type="RefSeq" id="WP_284030299.1">
    <property type="nucleotide sequence ID" value="NZ_CP126154.1"/>
</dbReference>
<dbReference type="PROSITE" id="PS50206">
    <property type="entry name" value="RHODANESE_3"/>
    <property type="match status" value="1"/>
</dbReference>
<feature type="region of interest" description="Disordered" evidence="1">
    <location>
        <begin position="100"/>
        <end position="124"/>
    </location>
</feature>
<dbReference type="Proteomes" id="UP001596461">
    <property type="component" value="Unassembled WGS sequence"/>
</dbReference>
<proteinExistence type="predicted"/>
<keyword evidence="4" id="KW-1185">Reference proteome</keyword>
<dbReference type="InterPro" id="IPR036873">
    <property type="entry name" value="Rhodanese-like_dom_sf"/>
</dbReference>
<protein>
    <submittedName>
        <fullName evidence="3">Rhodanese-like domain-containing protein</fullName>
    </submittedName>
</protein>
<evidence type="ECO:0000259" key="2">
    <source>
        <dbReference type="PROSITE" id="PS50206"/>
    </source>
</evidence>
<sequence length="124" mass="12649">MDGEITPEEVERLLDEGADVRVVDIRSPGAFARGHIPGSVNVPMPQLTGRVAELSGSERIVTVCPHGQASVQAASLIKSFEGTADATVESMAGGITSWEGAIESGDGAVDAAEGASDDGPQSPF</sequence>